<keyword evidence="1 2" id="KW-0238">DNA-binding</keyword>
<proteinExistence type="inferred from homology"/>
<dbReference type="PANTHER" id="PTHR10302:SF27">
    <property type="entry name" value="SINGLE-STRANDED DNA-BINDING PROTEIN"/>
    <property type="match status" value="1"/>
</dbReference>
<dbReference type="GO" id="GO:0006260">
    <property type="term" value="P:DNA replication"/>
    <property type="evidence" value="ECO:0007669"/>
    <property type="project" value="InterPro"/>
</dbReference>
<dbReference type="RefSeq" id="WP_190998076.1">
    <property type="nucleotide sequence ID" value="NZ_JACXSI010000019.1"/>
</dbReference>
<dbReference type="CDD" id="cd04496">
    <property type="entry name" value="SSB_OBF"/>
    <property type="match status" value="1"/>
</dbReference>
<evidence type="ECO:0000256" key="1">
    <source>
        <dbReference type="ARBA" id="ARBA00023125"/>
    </source>
</evidence>
<dbReference type="InterPro" id="IPR012340">
    <property type="entry name" value="NA-bd_OB-fold"/>
</dbReference>
<dbReference type="PANTHER" id="PTHR10302">
    <property type="entry name" value="SINGLE-STRANDED DNA-BINDING PROTEIN"/>
    <property type="match status" value="1"/>
</dbReference>
<accession>A0A927HB20</accession>
<dbReference type="PIRSF" id="PIRSF002070">
    <property type="entry name" value="SSB"/>
    <property type="match status" value="1"/>
</dbReference>
<keyword evidence="5" id="KW-1185">Reference proteome</keyword>
<sequence length="118" mass="13441">MINQVTIVGRLTKDPELRYTPEGHAVSNVIVAMNRQYKNSSGEYGADFVQCTIWKRAAENTAQYCRKGDVIGITGRIQTRHYNNSEGKRVYVTEVIAEYVKFLNNNRTEKVEAPATQR</sequence>
<gene>
    <name evidence="4" type="primary">ssb</name>
    <name evidence="4" type="ORF">IEO70_09150</name>
</gene>
<dbReference type="HAMAP" id="MF_00984">
    <property type="entry name" value="SSB"/>
    <property type="match status" value="1"/>
</dbReference>
<protein>
    <recommendedName>
        <fullName evidence="2 3">Single-stranded DNA-binding protein</fullName>
        <shortName evidence="2">SSB</shortName>
    </recommendedName>
</protein>
<dbReference type="GO" id="GO:0009295">
    <property type="term" value="C:nucleoid"/>
    <property type="evidence" value="ECO:0007669"/>
    <property type="project" value="TreeGrafter"/>
</dbReference>
<dbReference type="PROSITE" id="PS50935">
    <property type="entry name" value="SSB"/>
    <property type="match status" value="1"/>
</dbReference>
<dbReference type="Pfam" id="PF00436">
    <property type="entry name" value="SSB"/>
    <property type="match status" value="1"/>
</dbReference>
<evidence type="ECO:0000313" key="5">
    <source>
        <dbReference type="Proteomes" id="UP000602076"/>
    </source>
</evidence>
<dbReference type="InterPro" id="IPR000424">
    <property type="entry name" value="Primosome_PriB/ssb"/>
</dbReference>
<dbReference type="SUPFAM" id="SSF50249">
    <property type="entry name" value="Nucleic acid-binding proteins"/>
    <property type="match status" value="1"/>
</dbReference>
<reference evidence="4" key="1">
    <citation type="submission" date="2020-09" db="EMBL/GenBank/DDBJ databases">
        <title>Bacillus faecalis sp. nov., a moderately halophilic bacterium isolated from cow faeces.</title>
        <authorList>
            <person name="Jiang L."/>
            <person name="Lee J."/>
        </authorList>
    </citation>
    <scope>NUCLEOTIDE SEQUENCE</scope>
    <source>
        <strain evidence="4">AGMB 02131</strain>
    </source>
</reference>
<evidence type="ECO:0000256" key="3">
    <source>
        <dbReference type="PIRNR" id="PIRNR002070"/>
    </source>
</evidence>
<dbReference type="NCBIfam" id="TIGR00621">
    <property type="entry name" value="ssb"/>
    <property type="match status" value="1"/>
</dbReference>
<comment type="caution">
    <text evidence="4">The sequence shown here is derived from an EMBL/GenBank/DDBJ whole genome shotgun (WGS) entry which is preliminary data.</text>
</comment>
<evidence type="ECO:0000313" key="4">
    <source>
        <dbReference type="EMBL" id="MBD3108534.1"/>
    </source>
</evidence>
<dbReference type="GO" id="GO:0003697">
    <property type="term" value="F:single-stranded DNA binding"/>
    <property type="evidence" value="ECO:0007669"/>
    <property type="project" value="UniProtKB-UniRule"/>
</dbReference>
<name>A0A927HB20_9BACI</name>
<dbReference type="EMBL" id="JACXSI010000019">
    <property type="protein sequence ID" value="MBD3108534.1"/>
    <property type="molecule type" value="Genomic_DNA"/>
</dbReference>
<organism evidence="4 5">
    <name type="scientific">Peribacillus faecalis</name>
    <dbReference type="NCBI Taxonomy" id="2772559"/>
    <lineage>
        <taxon>Bacteria</taxon>
        <taxon>Bacillati</taxon>
        <taxon>Bacillota</taxon>
        <taxon>Bacilli</taxon>
        <taxon>Bacillales</taxon>
        <taxon>Bacillaceae</taxon>
        <taxon>Peribacillus</taxon>
    </lineage>
</organism>
<comment type="subunit">
    <text evidence="2">Homotetramer.</text>
</comment>
<comment type="caution">
    <text evidence="2">Lacks conserved residue(s) required for the propagation of feature annotation.</text>
</comment>
<dbReference type="Gene3D" id="2.40.50.140">
    <property type="entry name" value="Nucleic acid-binding proteins"/>
    <property type="match status" value="1"/>
</dbReference>
<evidence type="ECO:0000256" key="2">
    <source>
        <dbReference type="HAMAP-Rule" id="MF_00984"/>
    </source>
</evidence>
<dbReference type="InterPro" id="IPR011344">
    <property type="entry name" value="ssDNA-bd"/>
</dbReference>
<dbReference type="Proteomes" id="UP000602076">
    <property type="component" value="Unassembled WGS sequence"/>
</dbReference>
<dbReference type="AlphaFoldDB" id="A0A927HB20"/>